<dbReference type="Gene3D" id="1.20.1250.20">
    <property type="entry name" value="MFS general substrate transporter like domains"/>
    <property type="match status" value="2"/>
</dbReference>
<dbReference type="Pfam" id="PF07690">
    <property type="entry name" value="MFS_1"/>
    <property type="match status" value="1"/>
</dbReference>
<dbReference type="InterPro" id="IPR020846">
    <property type="entry name" value="MFS_dom"/>
</dbReference>
<evidence type="ECO:0000256" key="5">
    <source>
        <dbReference type="ARBA" id="ARBA00022989"/>
    </source>
</evidence>
<feature type="transmembrane region" description="Helical" evidence="7">
    <location>
        <begin position="384"/>
        <end position="406"/>
    </location>
</feature>
<feature type="transmembrane region" description="Helical" evidence="7">
    <location>
        <begin position="217"/>
        <end position="237"/>
    </location>
</feature>
<feature type="transmembrane region" description="Helical" evidence="7">
    <location>
        <begin position="107"/>
        <end position="126"/>
    </location>
</feature>
<sequence length="420" mass="45838">MSGVAQQKESIDSSKIIRLLLFFLFLNGVCDGSLMTSLAVYISDVKGMGFRGVSVFYTSFGVSSVVISLLTTSSVGNISIMKRACVGTILLAVGYPMVLLVNSSGFISIPGMICGAGMSLYISALIGFLNDLSTDATRRTVFSQRNLYVNAGQCIGSLLIGSMIYFFGNAIANYFLIYKLFCMLFFGVICWVKFNSDVGILNEIKESFKSDIDDRKSNMSMIFFALLFNFLATMIVVGQIDTVLPLIATELMHVDVAKFSTIIVANTLTVVFFQSYVSKISSHIGEGKVLTLSAVLWVISYLWCLIGICLVPGQPTMILVVFSIISGVGQCLFSSAYYPYISKASSSSDFKRFSSASSAAFNCGKALGLSYSGFALKTQDVYFVWWYLMLSCLAMLVYTAGTQVYIEKSKGNIERIKALS</sequence>
<dbReference type="SUPFAM" id="SSF103473">
    <property type="entry name" value="MFS general substrate transporter"/>
    <property type="match status" value="2"/>
</dbReference>
<dbReference type="GO" id="GO:0022857">
    <property type="term" value="F:transmembrane transporter activity"/>
    <property type="evidence" value="ECO:0007669"/>
    <property type="project" value="InterPro"/>
</dbReference>
<dbReference type="RefSeq" id="WP_082632061.1">
    <property type="nucleotide sequence ID" value="NZ_JYLM01000010.1"/>
</dbReference>
<feature type="transmembrane region" description="Helical" evidence="7">
    <location>
        <begin position="147"/>
        <end position="168"/>
    </location>
</feature>
<organism evidence="9 10">
    <name type="scientific">Pseudomonas orientalis</name>
    <dbReference type="NCBI Taxonomy" id="76758"/>
    <lineage>
        <taxon>Bacteria</taxon>
        <taxon>Pseudomonadati</taxon>
        <taxon>Pseudomonadota</taxon>
        <taxon>Gammaproteobacteria</taxon>
        <taxon>Pseudomonadales</taxon>
        <taxon>Pseudomonadaceae</taxon>
        <taxon>Pseudomonas</taxon>
    </lineage>
</organism>
<accession>A0A8B3Y3T5</accession>
<evidence type="ECO:0000256" key="3">
    <source>
        <dbReference type="ARBA" id="ARBA00022475"/>
    </source>
</evidence>
<evidence type="ECO:0000256" key="4">
    <source>
        <dbReference type="ARBA" id="ARBA00022692"/>
    </source>
</evidence>
<feature type="transmembrane region" description="Helical" evidence="7">
    <location>
        <begin position="54"/>
        <end position="72"/>
    </location>
</feature>
<gene>
    <name evidence="9" type="ORF">SAMN04490197_4059</name>
</gene>
<keyword evidence="6 7" id="KW-0472">Membrane</keyword>
<feature type="transmembrane region" description="Helical" evidence="7">
    <location>
        <begin position="174"/>
        <end position="196"/>
    </location>
</feature>
<feature type="transmembrane region" description="Helical" evidence="7">
    <location>
        <begin position="317"/>
        <end position="341"/>
    </location>
</feature>
<dbReference type="GO" id="GO:0005886">
    <property type="term" value="C:plasma membrane"/>
    <property type="evidence" value="ECO:0007669"/>
    <property type="project" value="UniProtKB-SubCell"/>
</dbReference>
<keyword evidence="10" id="KW-1185">Reference proteome</keyword>
<comment type="subcellular location">
    <subcellularLocation>
        <location evidence="1">Cell membrane</location>
        <topology evidence="1">Multi-pass membrane protein</topology>
    </subcellularLocation>
</comment>
<feature type="domain" description="Major facilitator superfamily (MFS) profile" evidence="8">
    <location>
        <begin position="218"/>
        <end position="420"/>
    </location>
</feature>
<name>A0A8B3Y3T5_9PSED</name>
<evidence type="ECO:0000256" key="7">
    <source>
        <dbReference type="SAM" id="Phobius"/>
    </source>
</evidence>
<evidence type="ECO:0000313" key="9">
    <source>
        <dbReference type="EMBL" id="SDU23278.1"/>
    </source>
</evidence>
<keyword evidence="2" id="KW-0813">Transport</keyword>
<feature type="transmembrane region" description="Helical" evidence="7">
    <location>
        <begin position="257"/>
        <end position="277"/>
    </location>
</feature>
<evidence type="ECO:0000256" key="1">
    <source>
        <dbReference type="ARBA" id="ARBA00004651"/>
    </source>
</evidence>
<evidence type="ECO:0000256" key="2">
    <source>
        <dbReference type="ARBA" id="ARBA00022448"/>
    </source>
</evidence>
<dbReference type="InterPro" id="IPR011701">
    <property type="entry name" value="MFS"/>
</dbReference>
<dbReference type="InterPro" id="IPR036259">
    <property type="entry name" value="MFS_trans_sf"/>
</dbReference>
<dbReference type="PANTHER" id="PTHR23517">
    <property type="entry name" value="RESISTANCE PROTEIN MDTM, PUTATIVE-RELATED-RELATED"/>
    <property type="match status" value="1"/>
</dbReference>
<dbReference type="EMBL" id="LT629782">
    <property type="protein sequence ID" value="SDU23278.1"/>
    <property type="molecule type" value="Genomic_DNA"/>
</dbReference>
<dbReference type="Proteomes" id="UP000183653">
    <property type="component" value="Chromosome I"/>
</dbReference>
<dbReference type="InterPro" id="IPR050171">
    <property type="entry name" value="MFS_Transporters"/>
</dbReference>
<evidence type="ECO:0000256" key="6">
    <source>
        <dbReference type="ARBA" id="ARBA00023136"/>
    </source>
</evidence>
<feature type="transmembrane region" description="Helical" evidence="7">
    <location>
        <begin position="289"/>
        <end position="311"/>
    </location>
</feature>
<feature type="transmembrane region" description="Helical" evidence="7">
    <location>
        <begin position="84"/>
        <end position="101"/>
    </location>
</feature>
<dbReference type="PROSITE" id="PS50850">
    <property type="entry name" value="MFS"/>
    <property type="match status" value="1"/>
</dbReference>
<keyword evidence="5 7" id="KW-1133">Transmembrane helix</keyword>
<feature type="transmembrane region" description="Helical" evidence="7">
    <location>
        <begin position="20"/>
        <end position="42"/>
    </location>
</feature>
<reference evidence="9 10" key="1">
    <citation type="submission" date="2016-10" db="EMBL/GenBank/DDBJ databases">
        <authorList>
            <person name="Varghese N."/>
            <person name="Submissions S."/>
        </authorList>
    </citation>
    <scope>NUCLEOTIDE SEQUENCE [LARGE SCALE GENOMIC DNA]</scope>
    <source>
        <strain evidence="9 10">BS2775</strain>
    </source>
</reference>
<keyword evidence="4 7" id="KW-0812">Transmembrane</keyword>
<evidence type="ECO:0000259" key="8">
    <source>
        <dbReference type="PROSITE" id="PS50850"/>
    </source>
</evidence>
<dbReference type="AlphaFoldDB" id="A0A8B3Y3T5"/>
<proteinExistence type="predicted"/>
<evidence type="ECO:0000313" key="10">
    <source>
        <dbReference type="Proteomes" id="UP000183653"/>
    </source>
</evidence>
<keyword evidence="3" id="KW-1003">Cell membrane</keyword>
<protein>
    <submittedName>
        <fullName evidence="9">Major Facilitator Superfamily protein</fullName>
    </submittedName>
</protein>